<protein>
    <recommendedName>
        <fullName evidence="4">Dynamin family protein</fullName>
    </recommendedName>
</protein>
<accession>E6UJS0</accession>
<reference evidence="3" key="1">
    <citation type="journal article" date="2011" name="J. Bacteriol.">
        <title>Complete genome of the cellulolytic ruminal bacterium Ruminococcus albus 7.</title>
        <authorList>
            <person name="Suen G."/>
            <person name="Stevenson D.M."/>
            <person name="Bruce D.C."/>
            <person name="Chertkov O."/>
            <person name="Copeland A."/>
            <person name="Cheng J.F."/>
            <person name="Detter C."/>
            <person name="Detter J.C."/>
            <person name="Goodwin L.A."/>
            <person name="Han C.S."/>
            <person name="Hauser L.J."/>
            <person name="Ivanova N.N."/>
            <person name="Kyrpides N.C."/>
            <person name="Land M.L."/>
            <person name="Lapidus A."/>
            <person name="Lucas S."/>
            <person name="Ovchinnikova G."/>
            <person name="Pitluck S."/>
            <person name="Tapia R."/>
            <person name="Woyke T."/>
            <person name="Boyum J."/>
            <person name="Mead D."/>
            <person name="Weimer P.J."/>
        </authorList>
    </citation>
    <scope>NUCLEOTIDE SEQUENCE [LARGE SCALE GENOMIC DNA]</scope>
    <source>
        <strain evidence="3">ATCC 27210 / DSM 20455 / JCM 14654 / NCDO 2250 / 7</strain>
        <plasmid evidence="3">pRUMAL01</plasmid>
    </source>
</reference>
<dbReference type="RefSeq" id="WP_013483466.1">
    <property type="nucleotide sequence ID" value="NC_014824.1"/>
</dbReference>
<evidence type="ECO:0000313" key="2">
    <source>
        <dbReference type="EMBL" id="ADU23916.1"/>
    </source>
</evidence>
<dbReference type="OrthoDB" id="9816479at2"/>
<sequence length="543" mass="63568">MVKTELSYNPYLMETVVKFNDQPPKINSIIEKYRDKKLQEWVELLPQVFRDEMNGYGFDFYFSGTESDYELIKSSFRKAGVTDNEVAFFYKNELEEPVIKNKRIYDVFSWLDAHPNRRFDYKAFKDDNKEVLDSPYSFITINGNKISSISLCDEKIDIENIDNVNELTTTDLTNTPIVMFIDSHDLNRNKRDLRSIICRDDISSRQLFFCISAELNRPQIERIISDLGIHTPNIINDVNDAVISDYFEVYPLTEYITKVLGILKGTISKLQADVDEENEKSKIVNSGIHRKIDSLENDINTLKNADDLFNQRDNLIIPTEYVSSMKSFFFKISEWRKKKTKTTNMDEAIAMATEFNTMLDKFYSEFVAEIDSASVAKSAEIDQLFGKWFSDTKMDPDFEPTVDFNYEAKEYITPSLTEKFMDIKTEQYIVRKASLFDRLKNNADANNDKVMEVTYTYEAWRTLAVEEYGPICQRVVDNWTETLTKYYAVLANVYHNRIHQIIKQKTEEKQIVSKQLSQDEQLLQNDMDWLSQINDKLHLIERG</sequence>
<keyword evidence="2" id="KW-0614">Plasmid</keyword>
<dbReference type="KEGG" id="ral:Rumal_3469"/>
<dbReference type="AlphaFoldDB" id="E6UJS0"/>
<dbReference type="Proteomes" id="UP000006919">
    <property type="component" value="Plasmid pRUMAL01"/>
</dbReference>
<proteinExistence type="predicted"/>
<feature type="coiled-coil region" evidence="1">
    <location>
        <begin position="285"/>
        <end position="312"/>
    </location>
</feature>
<dbReference type="HOGENOM" id="CLU_505984_0_0_9"/>
<evidence type="ECO:0000256" key="1">
    <source>
        <dbReference type="SAM" id="Coils"/>
    </source>
</evidence>
<keyword evidence="1" id="KW-0175">Coiled coil</keyword>
<dbReference type="EMBL" id="CP002404">
    <property type="protein sequence ID" value="ADU23916.1"/>
    <property type="molecule type" value="Genomic_DNA"/>
</dbReference>
<evidence type="ECO:0000313" key="3">
    <source>
        <dbReference type="Proteomes" id="UP000006919"/>
    </source>
</evidence>
<evidence type="ECO:0008006" key="4">
    <source>
        <dbReference type="Google" id="ProtNLM"/>
    </source>
</evidence>
<geneLocation type="plasmid" evidence="2 3">
    <name>pRUMAL01</name>
</geneLocation>
<organism evidence="2 3">
    <name type="scientific">Ruminococcus albus (strain ATCC 27210 / DSM 20455 / JCM 14654 / NCDO 2250 / 7)</name>
    <dbReference type="NCBI Taxonomy" id="697329"/>
    <lineage>
        <taxon>Bacteria</taxon>
        <taxon>Bacillati</taxon>
        <taxon>Bacillota</taxon>
        <taxon>Clostridia</taxon>
        <taxon>Eubacteriales</taxon>
        <taxon>Oscillospiraceae</taxon>
        <taxon>Ruminococcus</taxon>
    </lineage>
</organism>
<gene>
    <name evidence="2" type="ordered locus">Rumal_3469</name>
</gene>
<dbReference type="eggNOG" id="ENOG5030XKB">
    <property type="taxonomic scope" value="Bacteria"/>
</dbReference>
<name>E6UJS0_RUMA7</name>